<dbReference type="GO" id="GO:0015031">
    <property type="term" value="P:protein transport"/>
    <property type="evidence" value="ECO:0007669"/>
    <property type="project" value="UniProtKB-KW"/>
</dbReference>
<keyword evidence="9" id="KW-0472">Membrane</keyword>
<evidence type="ECO:0000256" key="7">
    <source>
        <dbReference type="ARBA" id="ARBA00022795"/>
    </source>
</evidence>
<dbReference type="Proteomes" id="UP000198778">
    <property type="component" value="Unassembled WGS sequence"/>
</dbReference>
<dbReference type="STRING" id="745820.SAMN04488053_101338"/>
<evidence type="ECO:0000256" key="8">
    <source>
        <dbReference type="ARBA" id="ARBA00022927"/>
    </source>
</evidence>
<evidence type="ECO:0000256" key="9">
    <source>
        <dbReference type="ARBA" id="ARBA00023136"/>
    </source>
</evidence>
<evidence type="ECO:0000256" key="6">
    <source>
        <dbReference type="ARBA" id="ARBA00022500"/>
    </source>
</evidence>
<evidence type="ECO:0000313" key="11">
    <source>
        <dbReference type="EMBL" id="SDN28054.1"/>
    </source>
</evidence>
<gene>
    <name evidence="11" type="ORF">SAMN04488053_101338</name>
</gene>
<evidence type="ECO:0000256" key="1">
    <source>
        <dbReference type="ARBA" id="ARBA00004413"/>
    </source>
</evidence>
<keyword evidence="4" id="KW-0813">Transport</keyword>
<dbReference type="AlphaFoldDB" id="A0A1H0A475"/>
<keyword evidence="8" id="KW-0653">Protein transport</keyword>
<keyword evidence="6" id="KW-0145">Chemotaxis</keyword>
<dbReference type="OrthoDB" id="2968361at2"/>
<keyword evidence="7" id="KW-1005">Bacterial flagellum biogenesis</keyword>
<dbReference type="GO" id="GO:0006935">
    <property type="term" value="P:chemotaxis"/>
    <property type="evidence" value="ECO:0007669"/>
    <property type="project" value="UniProtKB-KW"/>
</dbReference>
<dbReference type="InterPro" id="IPR012823">
    <property type="entry name" value="Flagell_FliJ"/>
</dbReference>
<organism evidence="11 12">
    <name type="scientific">Alkalicoccus daliensis</name>
    <dbReference type="NCBI Taxonomy" id="745820"/>
    <lineage>
        <taxon>Bacteria</taxon>
        <taxon>Bacillati</taxon>
        <taxon>Bacillota</taxon>
        <taxon>Bacilli</taxon>
        <taxon>Bacillales</taxon>
        <taxon>Bacillaceae</taxon>
        <taxon>Alkalicoccus</taxon>
    </lineage>
</organism>
<keyword evidence="11" id="KW-0969">Cilium</keyword>
<dbReference type="RefSeq" id="WP_090839949.1">
    <property type="nucleotide sequence ID" value="NZ_FNIL01000001.1"/>
</dbReference>
<keyword evidence="5" id="KW-1003">Cell membrane</keyword>
<sequence>MSFRYSLIKVLEVKEYEKRNAEHIYSEAVQHFEETATKLYEILRRKEELIKKSEKDLITGLSVHYIQQREKTISYLEKEIEKLQILTDKSRRNMADKEKYLFTKAIDVKKYEKMKELEKKKYEDNVKVTEQAFLDEISVQQYVRK</sequence>
<keyword evidence="12" id="KW-1185">Reference proteome</keyword>
<evidence type="ECO:0000256" key="3">
    <source>
        <dbReference type="ARBA" id="ARBA00020392"/>
    </source>
</evidence>
<keyword evidence="10" id="KW-1006">Bacterial flagellum protein export</keyword>
<dbReference type="Gene3D" id="1.10.287.1700">
    <property type="match status" value="1"/>
</dbReference>
<evidence type="ECO:0000256" key="4">
    <source>
        <dbReference type="ARBA" id="ARBA00022448"/>
    </source>
</evidence>
<evidence type="ECO:0000256" key="5">
    <source>
        <dbReference type="ARBA" id="ARBA00022475"/>
    </source>
</evidence>
<dbReference type="GO" id="GO:0009288">
    <property type="term" value="C:bacterial-type flagellum"/>
    <property type="evidence" value="ECO:0007669"/>
    <property type="project" value="InterPro"/>
</dbReference>
<evidence type="ECO:0000256" key="2">
    <source>
        <dbReference type="ARBA" id="ARBA00010004"/>
    </source>
</evidence>
<evidence type="ECO:0000313" key="12">
    <source>
        <dbReference type="Proteomes" id="UP000198778"/>
    </source>
</evidence>
<accession>A0A1H0A475</accession>
<keyword evidence="11" id="KW-0966">Cell projection</keyword>
<dbReference type="Pfam" id="PF02050">
    <property type="entry name" value="FliJ"/>
    <property type="match status" value="1"/>
</dbReference>
<name>A0A1H0A475_9BACI</name>
<reference evidence="12" key="1">
    <citation type="submission" date="2016-10" db="EMBL/GenBank/DDBJ databases">
        <authorList>
            <person name="Varghese N."/>
            <person name="Submissions S."/>
        </authorList>
    </citation>
    <scope>NUCLEOTIDE SEQUENCE [LARGE SCALE GENOMIC DNA]</scope>
    <source>
        <strain evidence="12">CGMCC 1.10369</strain>
    </source>
</reference>
<keyword evidence="11" id="KW-0282">Flagellum</keyword>
<comment type="subcellular location">
    <subcellularLocation>
        <location evidence="1">Cell membrane</location>
        <topology evidence="1">Peripheral membrane protein</topology>
        <orientation evidence="1">Cytoplasmic side</orientation>
    </subcellularLocation>
</comment>
<dbReference type="EMBL" id="FNIL01000001">
    <property type="protein sequence ID" value="SDN28054.1"/>
    <property type="molecule type" value="Genomic_DNA"/>
</dbReference>
<dbReference type="InterPro" id="IPR053716">
    <property type="entry name" value="Flag_assembly_chemotaxis_eff"/>
</dbReference>
<dbReference type="GO" id="GO:0005886">
    <property type="term" value="C:plasma membrane"/>
    <property type="evidence" value="ECO:0007669"/>
    <property type="project" value="UniProtKB-SubCell"/>
</dbReference>
<evidence type="ECO:0000256" key="10">
    <source>
        <dbReference type="ARBA" id="ARBA00023225"/>
    </source>
</evidence>
<comment type="similarity">
    <text evidence="2">Belongs to the FliJ family.</text>
</comment>
<proteinExistence type="inferred from homology"/>
<dbReference type="NCBIfam" id="TIGR02473">
    <property type="entry name" value="flagell_FliJ"/>
    <property type="match status" value="1"/>
</dbReference>
<dbReference type="GO" id="GO:0071973">
    <property type="term" value="P:bacterial-type flagellum-dependent cell motility"/>
    <property type="evidence" value="ECO:0007669"/>
    <property type="project" value="InterPro"/>
</dbReference>
<protein>
    <recommendedName>
        <fullName evidence="3">Flagellar FliJ protein</fullName>
    </recommendedName>
</protein>
<dbReference type="GO" id="GO:0044781">
    <property type="term" value="P:bacterial-type flagellum organization"/>
    <property type="evidence" value="ECO:0007669"/>
    <property type="project" value="UniProtKB-KW"/>
</dbReference>